<dbReference type="PRINTS" id="PR00700">
    <property type="entry name" value="PRTYPHPHTASE"/>
</dbReference>
<dbReference type="PROSITE" id="PS00383">
    <property type="entry name" value="TYR_PHOSPHATASE_1"/>
    <property type="match status" value="1"/>
</dbReference>
<comment type="caution">
    <text evidence="4">The sequence shown here is derived from an EMBL/GenBank/DDBJ whole genome shotgun (WGS) entry which is preliminary data.</text>
</comment>
<dbReference type="InterPro" id="IPR003595">
    <property type="entry name" value="Tyr_Pase_cat"/>
</dbReference>
<dbReference type="InterPro" id="IPR016130">
    <property type="entry name" value="Tyr_Pase_AS"/>
</dbReference>
<dbReference type="CDD" id="cd00047">
    <property type="entry name" value="PTPc"/>
    <property type="match status" value="1"/>
</dbReference>
<dbReference type="EMBL" id="JAKKPZ010000053">
    <property type="protein sequence ID" value="KAI1705810.1"/>
    <property type="molecule type" value="Genomic_DNA"/>
</dbReference>
<evidence type="ECO:0000313" key="4">
    <source>
        <dbReference type="EMBL" id="KAI1705810.1"/>
    </source>
</evidence>
<dbReference type="Pfam" id="PF00102">
    <property type="entry name" value="Y_phosphatase"/>
    <property type="match status" value="1"/>
</dbReference>
<proteinExistence type="predicted"/>
<dbReference type="SMART" id="SM00194">
    <property type="entry name" value="PTPc"/>
    <property type="match status" value="1"/>
</dbReference>
<evidence type="ECO:0000259" key="3">
    <source>
        <dbReference type="PROSITE" id="PS50056"/>
    </source>
</evidence>
<keyword evidence="5" id="KW-1185">Reference proteome</keyword>
<dbReference type="GO" id="GO:0004725">
    <property type="term" value="F:protein tyrosine phosphatase activity"/>
    <property type="evidence" value="ECO:0007669"/>
    <property type="project" value="InterPro"/>
</dbReference>
<evidence type="ECO:0000259" key="2">
    <source>
        <dbReference type="PROSITE" id="PS50055"/>
    </source>
</evidence>
<dbReference type="InterPro" id="IPR029021">
    <property type="entry name" value="Prot-tyrosine_phosphatase-like"/>
</dbReference>
<dbReference type="InterPro" id="IPR000387">
    <property type="entry name" value="Tyr_Pase_dom"/>
</dbReference>
<dbReference type="PANTHER" id="PTHR46163">
    <property type="entry name" value="TYROSINE-PROTEIN PHOSPHATASE-RELATED"/>
    <property type="match status" value="1"/>
</dbReference>
<organism evidence="4 5">
    <name type="scientific">Ditylenchus destructor</name>
    <dbReference type="NCBI Taxonomy" id="166010"/>
    <lineage>
        <taxon>Eukaryota</taxon>
        <taxon>Metazoa</taxon>
        <taxon>Ecdysozoa</taxon>
        <taxon>Nematoda</taxon>
        <taxon>Chromadorea</taxon>
        <taxon>Rhabditida</taxon>
        <taxon>Tylenchina</taxon>
        <taxon>Tylenchomorpha</taxon>
        <taxon>Sphaerularioidea</taxon>
        <taxon>Anguinidae</taxon>
        <taxon>Anguininae</taxon>
        <taxon>Ditylenchus</taxon>
    </lineage>
</organism>
<feature type="region of interest" description="Disordered" evidence="1">
    <location>
        <begin position="1"/>
        <end position="58"/>
    </location>
</feature>
<dbReference type="InterPro" id="IPR052782">
    <property type="entry name" value="Oocyte-zygote_transition_reg"/>
</dbReference>
<dbReference type="SMART" id="SM00404">
    <property type="entry name" value="PTPc_motif"/>
    <property type="match status" value="1"/>
</dbReference>
<sequence>MSFVKKAADAVKKSSEGVGDKANPPKKLSKEKNEQSAKSDKKPKKGSKDPLTPPMSLITATPNRAAEIVMKRFAILTIGKGVNGLLKEYADLKAVCPPPTPEQRVSFDRSPDKNRYKKDIFCWEENRVVLTWPPDASGGDYIHANWIAGLPDVPRKIICTQAPMERTVADFWRMVWQEKCQSIMMLCSLTENGKKKCERYWPATEGTEMKHANLTIKNHNVVMQDDIQVTKLSVSGKHLDGRTGEHIVVHVHWTGWPDKSVPASSTGAIRAIVRTQNFSPLVVHCSAGVGRTGTIVVIEAALRMLLAGREVSIYNVVKEVRSQRYMACQTDLQYLYIHRAIIAYITSKNVMMAIQVSRFVEDYNALVDDRKQAKTVDQ</sequence>
<evidence type="ECO:0000256" key="1">
    <source>
        <dbReference type="SAM" id="MobiDB-lite"/>
    </source>
</evidence>
<evidence type="ECO:0000313" key="5">
    <source>
        <dbReference type="Proteomes" id="UP001201812"/>
    </source>
</evidence>
<dbReference type="PROSITE" id="PS50055">
    <property type="entry name" value="TYR_PHOSPHATASE_PTP"/>
    <property type="match status" value="1"/>
</dbReference>
<feature type="domain" description="Tyrosine specific protein phosphatases" evidence="3">
    <location>
        <begin position="280"/>
        <end position="335"/>
    </location>
</feature>
<dbReference type="Proteomes" id="UP001201812">
    <property type="component" value="Unassembled WGS sequence"/>
</dbReference>
<dbReference type="Gene3D" id="3.90.190.10">
    <property type="entry name" value="Protein tyrosine phosphatase superfamily"/>
    <property type="match status" value="1"/>
</dbReference>
<dbReference type="AlphaFoldDB" id="A0AAD4QWK1"/>
<gene>
    <name evidence="4" type="ORF">DdX_13423</name>
</gene>
<dbReference type="InterPro" id="IPR000242">
    <property type="entry name" value="PTP_cat"/>
</dbReference>
<feature type="domain" description="Tyrosine-protein phosphatase" evidence="2">
    <location>
        <begin position="85"/>
        <end position="344"/>
    </location>
</feature>
<dbReference type="PROSITE" id="PS50056">
    <property type="entry name" value="TYR_PHOSPHATASE_2"/>
    <property type="match status" value="1"/>
</dbReference>
<feature type="compositionally biased region" description="Basic and acidic residues" evidence="1">
    <location>
        <begin position="28"/>
        <end position="40"/>
    </location>
</feature>
<accession>A0AAD4QWK1</accession>
<name>A0AAD4QWK1_9BILA</name>
<feature type="compositionally biased region" description="Basic and acidic residues" evidence="1">
    <location>
        <begin position="1"/>
        <end position="19"/>
    </location>
</feature>
<protein>
    <submittedName>
        <fullName evidence="4">Protein-tyrosine phosphatase domain-containing protein</fullName>
    </submittedName>
</protein>
<reference evidence="4" key="1">
    <citation type="submission" date="2022-01" db="EMBL/GenBank/DDBJ databases">
        <title>Genome Sequence Resource for Two Populations of Ditylenchus destructor, the Migratory Endoparasitic Phytonematode.</title>
        <authorList>
            <person name="Zhang H."/>
            <person name="Lin R."/>
            <person name="Xie B."/>
        </authorList>
    </citation>
    <scope>NUCLEOTIDE SEQUENCE</scope>
    <source>
        <strain evidence="4">BazhouSP</strain>
    </source>
</reference>
<dbReference type="SUPFAM" id="SSF52799">
    <property type="entry name" value="(Phosphotyrosine protein) phosphatases II"/>
    <property type="match status" value="1"/>
</dbReference>